<feature type="transmembrane region" description="Helical" evidence="10">
    <location>
        <begin position="252"/>
        <end position="271"/>
    </location>
</feature>
<feature type="transmembrane region" description="Helical" evidence="10">
    <location>
        <begin position="283"/>
        <end position="311"/>
    </location>
</feature>
<dbReference type="GO" id="GO:0022857">
    <property type="term" value="F:transmembrane transporter activity"/>
    <property type="evidence" value="ECO:0007669"/>
    <property type="project" value="InterPro"/>
</dbReference>
<feature type="transmembrane region" description="Helical" evidence="10">
    <location>
        <begin position="75"/>
        <end position="95"/>
    </location>
</feature>
<gene>
    <name evidence="12" type="ORF">FAZ21_03000</name>
</gene>
<dbReference type="Pfam" id="PF07690">
    <property type="entry name" value="MFS_1"/>
    <property type="match status" value="1"/>
</dbReference>
<organism evidence="12 13">
    <name type="scientific">Chitiniphilus eburneus</name>
    <dbReference type="NCBI Taxonomy" id="2571148"/>
    <lineage>
        <taxon>Bacteria</taxon>
        <taxon>Pseudomonadati</taxon>
        <taxon>Pseudomonadota</taxon>
        <taxon>Betaproteobacteria</taxon>
        <taxon>Neisseriales</taxon>
        <taxon>Chitinibacteraceae</taxon>
        <taxon>Chitiniphilus</taxon>
    </lineage>
</organism>
<dbReference type="SUPFAM" id="SSF103473">
    <property type="entry name" value="MFS general substrate transporter"/>
    <property type="match status" value="1"/>
</dbReference>
<feature type="transmembrane region" description="Helical" evidence="10">
    <location>
        <begin position="168"/>
        <end position="187"/>
    </location>
</feature>
<feature type="domain" description="Major facilitator superfamily (MFS) profile" evidence="11">
    <location>
        <begin position="1"/>
        <end position="392"/>
    </location>
</feature>
<dbReference type="InterPro" id="IPR036259">
    <property type="entry name" value="MFS_trans_sf"/>
</dbReference>
<evidence type="ECO:0000256" key="4">
    <source>
        <dbReference type="ARBA" id="ARBA00022692"/>
    </source>
</evidence>
<evidence type="ECO:0000256" key="7">
    <source>
        <dbReference type="ARBA" id="ARBA00038075"/>
    </source>
</evidence>
<evidence type="ECO:0000256" key="6">
    <source>
        <dbReference type="ARBA" id="ARBA00023136"/>
    </source>
</evidence>
<keyword evidence="2" id="KW-0813">Transport</keyword>
<comment type="caution">
    <text evidence="12">The sequence shown here is derived from an EMBL/GenBank/DDBJ whole genome shotgun (WGS) entry which is preliminary data.</text>
</comment>
<sequence>MSVSVLRHRDFLLYLAARVFSTLAAQMMNVAVGWQVYALTGSVTDLGLIGLAQFAPFLLLVLPAGQVADRYDRRVVINLCFGLQTAVALLLLGFTHSGLTAVWPVFAALALAGCARAFMMPASQAIVMNLVPTERFAQATALSSSSFHVAVIAGPVLGGLLYLAGPQVVYALVAALFAAAGLLMLPVRTRQTTQRAPAGGRSILEGFRFVRSRPVVLGAISLDLFAVLFGGAVALLPVYARDVLHVGPTGLGLLRTAPALGAACTSIVLAFRPITRHVGRWMFGGVALFGVATVVFGLSTHLALSVAALALTGVGDMVSVYIRHLLVQLETPDAIRGRVSSVNAVFIGASNELGEFESGLTAGWFGLVPSVVLGGLATLGVAVAWMALFPVLRRMNGFPTAADAPPAPTPATAPDALPGANRPSNVGAKVDSSCAAK</sequence>
<feature type="transmembrane region" description="Helical" evidence="10">
    <location>
        <begin position="140"/>
        <end position="162"/>
    </location>
</feature>
<dbReference type="EMBL" id="SUMF01000002">
    <property type="protein sequence ID" value="TJZ77327.1"/>
    <property type="molecule type" value="Genomic_DNA"/>
</dbReference>
<comment type="subcellular location">
    <subcellularLocation>
        <location evidence="1">Cell membrane</location>
        <topology evidence="1">Multi-pass membrane protein</topology>
    </subcellularLocation>
</comment>
<dbReference type="OrthoDB" id="7283966at2"/>
<comment type="similarity">
    <text evidence="7">Belongs to the major facilitator superfamily. Drug:H(+) antiporter-3 (DHA3) (TC 2.A.1.21) family.</text>
</comment>
<evidence type="ECO:0000259" key="11">
    <source>
        <dbReference type="PROSITE" id="PS50850"/>
    </source>
</evidence>
<feature type="transmembrane region" description="Helical" evidence="10">
    <location>
        <begin position="46"/>
        <end position="63"/>
    </location>
</feature>
<protein>
    <recommendedName>
        <fullName evidence="8">Multidrug efflux pump Tap</fullName>
    </recommendedName>
</protein>
<keyword evidence="6 10" id="KW-0472">Membrane</keyword>
<dbReference type="Proteomes" id="UP000310016">
    <property type="component" value="Unassembled WGS sequence"/>
</dbReference>
<accession>A0A4U0Q7V7</accession>
<reference evidence="12 13" key="1">
    <citation type="submission" date="2019-04" db="EMBL/GenBank/DDBJ databases">
        <title>Chitiniphilus eburnea sp. nov., a novel chitinolytic bacterium isolated from aquaculture sludge.</title>
        <authorList>
            <person name="Sheng M."/>
        </authorList>
    </citation>
    <scope>NUCLEOTIDE SEQUENCE [LARGE SCALE GENOMIC DNA]</scope>
    <source>
        <strain evidence="12 13">HX-2-15</strain>
    </source>
</reference>
<feature type="transmembrane region" description="Helical" evidence="10">
    <location>
        <begin position="101"/>
        <end position="119"/>
    </location>
</feature>
<name>A0A4U0Q7V7_9NEIS</name>
<dbReference type="InterPro" id="IPR020846">
    <property type="entry name" value="MFS_dom"/>
</dbReference>
<keyword evidence="13" id="KW-1185">Reference proteome</keyword>
<dbReference type="CDD" id="cd06173">
    <property type="entry name" value="MFS_MefA_like"/>
    <property type="match status" value="1"/>
</dbReference>
<keyword evidence="4 10" id="KW-0812">Transmembrane</keyword>
<evidence type="ECO:0000256" key="10">
    <source>
        <dbReference type="SAM" id="Phobius"/>
    </source>
</evidence>
<evidence type="ECO:0000313" key="13">
    <source>
        <dbReference type="Proteomes" id="UP000310016"/>
    </source>
</evidence>
<evidence type="ECO:0000256" key="3">
    <source>
        <dbReference type="ARBA" id="ARBA00022475"/>
    </source>
</evidence>
<dbReference type="PANTHER" id="PTHR23513">
    <property type="entry name" value="INTEGRAL MEMBRANE EFFLUX PROTEIN-RELATED"/>
    <property type="match status" value="1"/>
</dbReference>
<evidence type="ECO:0000313" key="12">
    <source>
        <dbReference type="EMBL" id="TJZ77327.1"/>
    </source>
</evidence>
<evidence type="ECO:0000256" key="2">
    <source>
        <dbReference type="ARBA" id="ARBA00022448"/>
    </source>
</evidence>
<feature type="region of interest" description="Disordered" evidence="9">
    <location>
        <begin position="403"/>
        <end position="437"/>
    </location>
</feature>
<feature type="transmembrane region" description="Helical" evidence="10">
    <location>
        <begin position="12"/>
        <end position="34"/>
    </location>
</feature>
<feature type="transmembrane region" description="Helical" evidence="10">
    <location>
        <begin position="215"/>
        <end position="240"/>
    </location>
</feature>
<feature type="transmembrane region" description="Helical" evidence="10">
    <location>
        <begin position="364"/>
        <end position="388"/>
    </location>
</feature>
<dbReference type="InterPro" id="IPR011701">
    <property type="entry name" value="MFS"/>
</dbReference>
<evidence type="ECO:0000256" key="9">
    <source>
        <dbReference type="SAM" id="MobiDB-lite"/>
    </source>
</evidence>
<evidence type="ECO:0000256" key="8">
    <source>
        <dbReference type="ARBA" id="ARBA00040914"/>
    </source>
</evidence>
<dbReference type="Gene3D" id="1.20.1250.20">
    <property type="entry name" value="MFS general substrate transporter like domains"/>
    <property type="match status" value="1"/>
</dbReference>
<evidence type="ECO:0000256" key="1">
    <source>
        <dbReference type="ARBA" id="ARBA00004651"/>
    </source>
</evidence>
<proteinExistence type="inferred from homology"/>
<keyword evidence="3" id="KW-1003">Cell membrane</keyword>
<dbReference type="PANTHER" id="PTHR23513:SF9">
    <property type="entry name" value="ENTEROBACTIN EXPORTER ENTS"/>
    <property type="match status" value="1"/>
</dbReference>
<keyword evidence="5 10" id="KW-1133">Transmembrane helix</keyword>
<evidence type="ECO:0000256" key="5">
    <source>
        <dbReference type="ARBA" id="ARBA00022989"/>
    </source>
</evidence>
<dbReference type="RefSeq" id="WP_136771803.1">
    <property type="nucleotide sequence ID" value="NZ_CP156074.1"/>
</dbReference>
<dbReference type="PROSITE" id="PS50850">
    <property type="entry name" value="MFS"/>
    <property type="match status" value="1"/>
</dbReference>
<dbReference type="AlphaFoldDB" id="A0A4U0Q7V7"/>
<dbReference type="GO" id="GO:0005886">
    <property type="term" value="C:plasma membrane"/>
    <property type="evidence" value="ECO:0007669"/>
    <property type="project" value="UniProtKB-SubCell"/>
</dbReference>